<sequence>MQQQHPPSSDGKEAEVQLCRQLQEVKAPVLAVQLEQPQRPSTLAQGFPTFLPRHLSDKRLQDVEAPVLAVQLEQQLEQKLEQPEMQQPHKPSSESSDGEEADVQLDLAESRHLSEKQLQDVEASVHAVQLEQQPGQKLEQPEMQQQHPPSSDGEKADVQLGMQVQDVEAPVLAVQREQQPDRPSALAQGFPTFLPRHLSEKQLQDVEAPVLAVQLEQQPKQKLEQPEMQQPHKPSSESSDGEEADVQLDLAESRHLSEKQLQDVEASVHAVQLEQQPGQKLEQPEMQQQHPPSSDGEKADVQLGMQVQDVEAPLLAVQLEQQPDRPSALAQGFPTFLPRHLSEKQLQDVEAPVLAVQLEQQPKQKLEQPEMQQPHKPSSESSDGEEADVQLDLAESRHLSEKQLQDVEASVHAGQLEQQLDHHHHHHHLHHLHHHHYHRRKLEQPEIQQQHQAVQLELLDHFSELHADEDEGEVPASPVNEQIGDEEVQPTSFFKPRQPKSKPSRRQQGSSKYQKVFQARLQEGQKQELALRLSRQLGHQRHAQQLEDEERCGLQAEKDSCTFLSFVIPDQAELAPVEQSELNKVLLKRRMEVEPWAFTQDGCLRPEYMKSTRCRSPVFPWREEMEGEDSPGYASSSEASHYSDEALEEEDKKRHLGSSSEAS</sequence>
<organism evidence="2 3">
    <name type="scientific">Polarella glacialis</name>
    <name type="common">Dinoflagellate</name>
    <dbReference type="NCBI Taxonomy" id="89957"/>
    <lineage>
        <taxon>Eukaryota</taxon>
        <taxon>Sar</taxon>
        <taxon>Alveolata</taxon>
        <taxon>Dinophyceae</taxon>
        <taxon>Suessiales</taxon>
        <taxon>Suessiaceae</taxon>
        <taxon>Polarella</taxon>
    </lineage>
</organism>
<comment type="caution">
    <text evidence="2">The sequence shown here is derived from an EMBL/GenBank/DDBJ whole genome shotgun (WGS) entry which is preliminary data.</text>
</comment>
<feature type="region of interest" description="Disordered" evidence="1">
    <location>
        <begin position="74"/>
        <end position="193"/>
    </location>
</feature>
<dbReference type="AlphaFoldDB" id="A0A813HQ00"/>
<feature type="compositionally biased region" description="Basic and acidic residues" evidence="1">
    <location>
        <begin position="251"/>
        <end position="262"/>
    </location>
</feature>
<accession>A0A813HQ00</accession>
<feature type="region of interest" description="Disordered" evidence="1">
    <location>
        <begin position="361"/>
        <end position="389"/>
    </location>
</feature>
<feature type="compositionally biased region" description="Basic residues" evidence="1">
    <location>
        <begin position="422"/>
        <end position="441"/>
    </location>
</feature>
<feature type="region of interest" description="Disordered" evidence="1">
    <location>
        <begin position="209"/>
        <end position="301"/>
    </location>
</feature>
<feature type="region of interest" description="Disordered" evidence="1">
    <location>
        <begin position="421"/>
        <end position="450"/>
    </location>
</feature>
<evidence type="ECO:0000256" key="1">
    <source>
        <dbReference type="SAM" id="MobiDB-lite"/>
    </source>
</evidence>
<evidence type="ECO:0000313" key="3">
    <source>
        <dbReference type="Proteomes" id="UP000654075"/>
    </source>
</evidence>
<name>A0A813HQ00_POLGL</name>
<dbReference type="EMBL" id="CAJNNV010032524">
    <property type="protein sequence ID" value="CAE8640242.1"/>
    <property type="molecule type" value="Genomic_DNA"/>
</dbReference>
<reference evidence="2" key="1">
    <citation type="submission" date="2021-02" db="EMBL/GenBank/DDBJ databases">
        <authorList>
            <person name="Dougan E. K."/>
            <person name="Rhodes N."/>
            <person name="Thang M."/>
            <person name="Chan C."/>
        </authorList>
    </citation>
    <scope>NUCLEOTIDE SEQUENCE</scope>
</reference>
<protein>
    <submittedName>
        <fullName evidence="2">Uncharacterized protein</fullName>
    </submittedName>
</protein>
<feature type="compositionally biased region" description="Basic and acidic residues" evidence="1">
    <location>
        <begin position="108"/>
        <end position="119"/>
    </location>
</feature>
<keyword evidence="3" id="KW-1185">Reference proteome</keyword>
<dbReference type="Proteomes" id="UP000654075">
    <property type="component" value="Unassembled WGS sequence"/>
</dbReference>
<feature type="region of interest" description="Disordered" evidence="1">
    <location>
        <begin position="469"/>
        <end position="515"/>
    </location>
</feature>
<proteinExistence type="predicted"/>
<feature type="region of interest" description="Disordered" evidence="1">
    <location>
        <begin position="619"/>
        <end position="663"/>
    </location>
</feature>
<evidence type="ECO:0000313" key="2">
    <source>
        <dbReference type="EMBL" id="CAE8640242.1"/>
    </source>
</evidence>
<gene>
    <name evidence="2" type="ORF">PGLA1383_LOCUS55142</name>
</gene>